<dbReference type="AlphaFoldDB" id="A0A2P5B0E1"/>
<dbReference type="EMBL" id="JXTB01000396">
    <property type="protein sequence ID" value="PON42244.1"/>
    <property type="molecule type" value="Genomic_DNA"/>
</dbReference>
<keyword evidence="3" id="KW-1185">Reference proteome</keyword>
<gene>
    <name evidence="2" type="ORF">PanWU01x14_283600</name>
</gene>
<dbReference type="GO" id="GO:0009570">
    <property type="term" value="C:chloroplast stroma"/>
    <property type="evidence" value="ECO:0007669"/>
    <property type="project" value="TreeGrafter"/>
</dbReference>
<dbReference type="SUPFAM" id="SSF52283">
    <property type="entry name" value="Formate/glycerate dehydrogenase catalytic domain-like"/>
    <property type="match status" value="1"/>
</dbReference>
<accession>A0A2P5B0E1</accession>
<dbReference type="PANTHER" id="PTHR42938:SF5">
    <property type="entry name" value="D-3-PHOSPHOGLYCERATE DEHYDROGENASE 3, CHLOROPLASTIC"/>
    <property type="match status" value="1"/>
</dbReference>
<evidence type="ECO:0000313" key="3">
    <source>
        <dbReference type="Proteomes" id="UP000237105"/>
    </source>
</evidence>
<comment type="caution">
    <text evidence="2">The sequence shown here is derived from an EMBL/GenBank/DDBJ whole genome shotgun (WGS) entry which is preliminary data.</text>
</comment>
<evidence type="ECO:0000259" key="1">
    <source>
        <dbReference type="Pfam" id="PF00389"/>
    </source>
</evidence>
<dbReference type="Proteomes" id="UP000237105">
    <property type="component" value="Unassembled WGS sequence"/>
</dbReference>
<dbReference type="GO" id="GO:0004617">
    <property type="term" value="F:phosphoglycerate dehydrogenase activity"/>
    <property type="evidence" value="ECO:0007669"/>
    <property type="project" value="TreeGrafter"/>
</dbReference>
<feature type="domain" description="D-isomer specific 2-hydroxyacid dehydrogenase catalytic" evidence="1">
    <location>
        <begin position="22"/>
        <end position="78"/>
    </location>
</feature>
<dbReference type="OrthoDB" id="1709286at2759"/>
<dbReference type="PANTHER" id="PTHR42938">
    <property type="entry name" value="FORMATE DEHYDROGENASE 1"/>
    <property type="match status" value="1"/>
</dbReference>
<dbReference type="Pfam" id="PF00389">
    <property type="entry name" value="2-Hacid_dh"/>
    <property type="match status" value="1"/>
</dbReference>
<dbReference type="Gene3D" id="3.40.50.720">
    <property type="entry name" value="NAD(P)-binding Rossmann-like Domain"/>
    <property type="match status" value="1"/>
</dbReference>
<dbReference type="STRING" id="3476.A0A2P5B0E1"/>
<reference evidence="3" key="1">
    <citation type="submission" date="2016-06" db="EMBL/GenBank/DDBJ databases">
        <title>Parallel loss of symbiosis genes in relatives of nitrogen-fixing non-legume Parasponia.</title>
        <authorList>
            <person name="Van Velzen R."/>
            <person name="Holmer R."/>
            <person name="Bu F."/>
            <person name="Rutten L."/>
            <person name="Van Zeijl A."/>
            <person name="Liu W."/>
            <person name="Santuari L."/>
            <person name="Cao Q."/>
            <person name="Sharma T."/>
            <person name="Shen D."/>
            <person name="Roswanjaya Y."/>
            <person name="Wardhani T."/>
            <person name="Kalhor M.S."/>
            <person name="Jansen J."/>
            <person name="Van den Hoogen J."/>
            <person name="Gungor B."/>
            <person name="Hartog M."/>
            <person name="Hontelez J."/>
            <person name="Verver J."/>
            <person name="Yang W.-C."/>
            <person name="Schijlen E."/>
            <person name="Repin R."/>
            <person name="Schilthuizen M."/>
            <person name="Schranz E."/>
            <person name="Heidstra R."/>
            <person name="Miyata K."/>
            <person name="Fedorova E."/>
            <person name="Kohlen W."/>
            <person name="Bisseling T."/>
            <person name="Smit S."/>
            <person name="Geurts R."/>
        </authorList>
    </citation>
    <scope>NUCLEOTIDE SEQUENCE [LARGE SCALE GENOMIC DNA]</scope>
    <source>
        <strain evidence="3">cv. WU1-14</strain>
    </source>
</reference>
<evidence type="ECO:0000313" key="2">
    <source>
        <dbReference type="EMBL" id="PON42244.1"/>
    </source>
</evidence>
<name>A0A2P5B0E1_PARAD</name>
<dbReference type="InterPro" id="IPR006139">
    <property type="entry name" value="D-isomer_2_OHA_DH_cat_dom"/>
</dbReference>
<protein>
    <submittedName>
        <fullName evidence="2">D-isomer specific 2-hydroxyacid dehydrogenase, catalytic domain containing protein</fullName>
    </submittedName>
</protein>
<dbReference type="GO" id="GO:0051287">
    <property type="term" value="F:NAD binding"/>
    <property type="evidence" value="ECO:0007669"/>
    <property type="project" value="InterPro"/>
</dbReference>
<organism evidence="2 3">
    <name type="scientific">Parasponia andersonii</name>
    <name type="common">Sponia andersonii</name>
    <dbReference type="NCBI Taxonomy" id="3476"/>
    <lineage>
        <taxon>Eukaryota</taxon>
        <taxon>Viridiplantae</taxon>
        <taxon>Streptophyta</taxon>
        <taxon>Embryophyta</taxon>
        <taxon>Tracheophyta</taxon>
        <taxon>Spermatophyta</taxon>
        <taxon>Magnoliopsida</taxon>
        <taxon>eudicotyledons</taxon>
        <taxon>Gunneridae</taxon>
        <taxon>Pentapetalae</taxon>
        <taxon>rosids</taxon>
        <taxon>fabids</taxon>
        <taxon>Rosales</taxon>
        <taxon>Cannabaceae</taxon>
        <taxon>Parasponia</taxon>
    </lineage>
</organism>
<proteinExistence type="predicted"/>
<sequence length="98" mass="10610">MRRVDCEEWDQGDTVGVRGHQKVVGRAGVGIDNVDVIAAIEFEYLVANAPIANTVTTVEHGIALLTAIAQNVAQAYTSIKVGKVLILFPFFMLTILII</sequence>